<proteinExistence type="predicted"/>
<evidence type="ECO:0000313" key="1">
    <source>
        <dbReference type="EMBL" id="CUS31620.1"/>
    </source>
</evidence>
<gene>
    <name evidence="1" type="ORF">COMA2_10204</name>
</gene>
<sequence>MLNLLGTEGIGLALATIALDDTIVPGLSVTNPRRAAAFRPSFWHRALLGLGEVVPNLI</sequence>
<accession>A0A0S4L748</accession>
<dbReference type="AlphaFoldDB" id="A0A0S4L748"/>
<reference evidence="2" key="1">
    <citation type="submission" date="2015-10" db="EMBL/GenBank/DDBJ databases">
        <authorList>
            <person name="Luecker S."/>
            <person name="Luecker S."/>
        </authorList>
    </citation>
    <scope>NUCLEOTIDE SEQUENCE [LARGE SCALE GENOMIC DNA]</scope>
</reference>
<evidence type="ECO:0000313" key="2">
    <source>
        <dbReference type="Proteomes" id="UP000198736"/>
    </source>
</evidence>
<name>A0A0S4L748_9BACT</name>
<protein>
    <submittedName>
        <fullName evidence="1">Uncharacterized protein</fullName>
    </submittedName>
</protein>
<dbReference type="Proteomes" id="UP000198736">
    <property type="component" value="Unassembled WGS sequence"/>
</dbReference>
<dbReference type="EMBL" id="CZPZ01000001">
    <property type="protein sequence ID" value="CUS31620.1"/>
    <property type="molecule type" value="Genomic_DNA"/>
</dbReference>
<organism evidence="1 2">
    <name type="scientific">Candidatus Nitrospira nitrificans</name>
    <dbReference type="NCBI Taxonomy" id="1742973"/>
    <lineage>
        <taxon>Bacteria</taxon>
        <taxon>Pseudomonadati</taxon>
        <taxon>Nitrospirota</taxon>
        <taxon>Nitrospiria</taxon>
        <taxon>Nitrospirales</taxon>
        <taxon>Nitrospiraceae</taxon>
        <taxon>Nitrospira</taxon>
    </lineage>
</organism>
<keyword evidence="2" id="KW-1185">Reference proteome</keyword>